<evidence type="ECO:0000259" key="7">
    <source>
        <dbReference type="PROSITE" id="PS50041"/>
    </source>
</evidence>
<dbReference type="EMBL" id="AZIM01009119">
    <property type="protein sequence ID" value="ETE57245.1"/>
    <property type="molecule type" value="Genomic_DNA"/>
</dbReference>
<evidence type="ECO:0000256" key="2">
    <source>
        <dbReference type="ARBA" id="ARBA00006250"/>
    </source>
</evidence>
<dbReference type="PROSITE" id="PS50041">
    <property type="entry name" value="C_TYPE_LECTIN_2"/>
    <property type="match status" value="2"/>
</dbReference>
<keyword evidence="9" id="KW-1185">Reference proteome</keyword>
<keyword evidence="5" id="KW-1015">Disulfide bond</keyword>
<comment type="subcellular location">
    <subcellularLocation>
        <location evidence="1">Secreted</location>
    </subcellularLocation>
</comment>
<accession>V8N534</accession>
<evidence type="ECO:0000256" key="5">
    <source>
        <dbReference type="ARBA" id="ARBA00023157"/>
    </source>
</evidence>
<dbReference type="AlphaFoldDB" id="V8N534"/>
<dbReference type="SUPFAM" id="SSF56436">
    <property type="entry name" value="C-type lectin-like"/>
    <property type="match status" value="2"/>
</dbReference>
<comment type="similarity">
    <text evidence="2">Belongs to the true venom lectin family.</text>
</comment>
<reference evidence="8 9" key="1">
    <citation type="journal article" date="2013" name="Proc. Natl. Acad. Sci. U.S.A.">
        <title>The king cobra genome reveals dynamic gene evolution and adaptation in the snake venom system.</title>
        <authorList>
            <person name="Vonk F.J."/>
            <person name="Casewell N.R."/>
            <person name="Henkel C.V."/>
            <person name="Heimberg A.M."/>
            <person name="Jansen H.J."/>
            <person name="McCleary R.J."/>
            <person name="Kerkkamp H.M."/>
            <person name="Vos R.A."/>
            <person name="Guerreiro I."/>
            <person name="Calvete J.J."/>
            <person name="Wuster W."/>
            <person name="Woods A.E."/>
            <person name="Logan J.M."/>
            <person name="Harrison R.A."/>
            <person name="Castoe T.A."/>
            <person name="de Koning A.P."/>
            <person name="Pollock D.D."/>
            <person name="Yandell M."/>
            <person name="Calderon D."/>
            <person name="Renjifo C."/>
            <person name="Currier R.B."/>
            <person name="Salgado D."/>
            <person name="Pla D."/>
            <person name="Sanz L."/>
            <person name="Hyder A.S."/>
            <person name="Ribeiro J.M."/>
            <person name="Arntzen J.W."/>
            <person name="van den Thillart G.E."/>
            <person name="Boetzer M."/>
            <person name="Pirovano W."/>
            <person name="Dirks R.P."/>
            <person name="Spaink H.P."/>
            <person name="Duboule D."/>
            <person name="McGlinn E."/>
            <person name="Kini R.M."/>
            <person name="Richardson M.K."/>
        </authorList>
    </citation>
    <scope>NUCLEOTIDE SEQUENCE</scope>
    <source>
        <tissue evidence="8">Blood</tissue>
    </source>
</reference>
<dbReference type="InterPro" id="IPR050111">
    <property type="entry name" value="C-type_lectin/snaclec_domain"/>
</dbReference>
<dbReference type="PROSITE" id="PS00615">
    <property type="entry name" value="C_TYPE_LECTIN_1"/>
    <property type="match status" value="1"/>
</dbReference>
<dbReference type="InterPro" id="IPR001304">
    <property type="entry name" value="C-type_lectin-like"/>
</dbReference>
<dbReference type="InterPro" id="IPR016187">
    <property type="entry name" value="CTDL_fold"/>
</dbReference>
<sequence length="236" mass="26711">KFISSQFNDSVWIGLSDENEEGTWQWSDGSRLKLQCSLGQQPPPSTRGVDEEAGGHHCSWPEKSEDQTRRPYSVPCTFFSSPPSPFYADSLFRKSRKSGMEWQPFGNGLYYVSQGKKTWYEAENFCMSREAHLTSILSSEEQNYVTSQLTQPAWIGLTDGGQGKWEWIDGSRLVAQFWSQGQPGHSEHLGDGDQDCTIIVPSSKGQNWNDVDCNQLNRWVCKGTLGAEEHKIHQTH</sequence>
<feature type="non-terminal residue" evidence="8">
    <location>
        <position position="1"/>
    </location>
</feature>
<dbReference type="InterPro" id="IPR018378">
    <property type="entry name" value="C-type_lectin_CS"/>
</dbReference>
<dbReference type="SMART" id="SM00034">
    <property type="entry name" value="CLECT"/>
    <property type="match status" value="1"/>
</dbReference>
<comment type="caution">
    <text evidence="8">The sequence shown here is derived from an EMBL/GenBank/DDBJ whole genome shotgun (WGS) entry which is preliminary data.</text>
</comment>
<evidence type="ECO:0000256" key="6">
    <source>
        <dbReference type="SAM" id="MobiDB-lite"/>
    </source>
</evidence>
<gene>
    <name evidence="8" type="primary">Clec4f</name>
    <name evidence="8" type="ORF">L345_17042</name>
</gene>
<evidence type="ECO:0000256" key="3">
    <source>
        <dbReference type="ARBA" id="ARBA00022525"/>
    </source>
</evidence>
<keyword evidence="4" id="KW-0106">Calcium</keyword>
<organism evidence="8 9">
    <name type="scientific">Ophiophagus hannah</name>
    <name type="common">King cobra</name>
    <name type="synonym">Naja hannah</name>
    <dbReference type="NCBI Taxonomy" id="8665"/>
    <lineage>
        <taxon>Eukaryota</taxon>
        <taxon>Metazoa</taxon>
        <taxon>Chordata</taxon>
        <taxon>Craniata</taxon>
        <taxon>Vertebrata</taxon>
        <taxon>Euteleostomi</taxon>
        <taxon>Lepidosauria</taxon>
        <taxon>Squamata</taxon>
        <taxon>Bifurcata</taxon>
        <taxon>Unidentata</taxon>
        <taxon>Episquamata</taxon>
        <taxon>Toxicofera</taxon>
        <taxon>Serpentes</taxon>
        <taxon>Colubroidea</taxon>
        <taxon>Elapidae</taxon>
        <taxon>Elapinae</taxon>
        <taxon>Ophiophagus</taxon>
    </lineage>
</organism>
<evidence type="ECO:0000256" key="4">
    <source>
        <dbReference type="ARBA" id="ARBA00022837"/>
    </source>
</evidence>
<dbReference type="Pfam" id="PF00059">
    <property type="entry name" value="Lectin_C"/>
    <property type="match status" value="2"/>
</dbReference>
<name>V8N534_OPHHA</name>
<keyword evidence="8" id="KW-0430">Lectin</keyword>
<dbReference type="InterPro" id="IPR016186">
    <property type="entry name" value="C-type_lectin-like/link_sf"/>
</dbReference>
<feature type="domain" description="C-type lectin" evidence="7">
    <location>
        <begin position="105"/>
        <end position="222"/>
    </location>
</feature>
<dbReference type="Gene3D" id="3.10.100.10">
    <property type="entry name" value="Mannose-Binding Protein A, subunit A"/>
    <property type="match status" value="2"/>
</dbReference>
<dbReference type="GO" id="GO:0030246">
    <property type="term" value="F:carbohydrate binding"/>
    <property type="evidence" value="ECO:0007669"/>
    <property type="project" value="UniProtKB-KW"/>
</dbReference>
<feature type="domain" description="C-type lectin" evidence="7">
    <location>
        <begin position="1"/>
        <end position="58"/>
    </location>
</feature>
<dbReference type="OrthoDB" id="2142683at2759"/>
<dbReference type="PANTHER" id="PTHR22803">
    <property type="entry name" value="MANNOSE, PHOSPHOLIPASE, LECTIN RECEPTOR RELATED"/>
    <property type="match status" value="1"/>
</dbReference>
<proteinExistence type="inferred from homology"/>
<dbReference type="GO" id="GO:0005576">
    <property type="term" value="C:extracellular region"/>
    <property type="evidence" value="ECO:0007669"/>
    <property type="project" value="UniProtKB-SubCell"/>
</dbReference>
<evidence type="ECO:0000313" key="8">
    <source>
        <dbReference type="EMBL" id="ETE57245.1"/>
    </source>
</evidence>
<keyword evidence="3" id="KW-0964">Secreted</keyword>
<protein>
    <submittedName>
        <fullName evidence="8">C-type lectin domain family 4 member F</fullName>
    </submittedName>
</protein>
<feature type="region of interest" description="Disordered" evidence="6">
    <location>
        <begin position="39"/>
        <end position="69"/>
    </location>
</feature>
<evidence type="ECO:0000256" key="1">
    <source>
        <dbReference type="ARBA" id="ARBA00004613"/>
    </source>
</evidence>
<feature type="compositionally biased region" description="Basic and acidic residues" evidence="6">
    <location>
        <begin position="48"/>
        <end position="69"/>
    </location>
</feature>
<evidence type="ECO:0000313" key="9">
    <source>
        <dbReference type="Proteomes" id="UP000018936"/>
    </source>
</evidence>
<dbReference type="Proteomes" id="UP000018936">
    <property type="component" value="Unassembled WGS sequence"/>
</dbReference>